<evidence type="ECO:0000259" key="3">
    <source>
        <dbReference type="SMART" id="SM00062"/>
    </source>
</evidence>
<comment type="caution">
    <text evidence="4">The sequence shown here is derived from an EMBL/GenBank/DDBJ whole genome shotgun (WGS) entry which is preliminary data.</text>
</comment>
<keyword evidence="1 2" id="KW-0732">Signal</keyword>
<proteinExistence type="predicted"/>
<evidence type="ECO:0000313" key="5">
    <source>
        <dbReference type="Proteomes" id="UP000642107"/>
    </source>
</evidence>
<sequence length="267" mass="27588">MNASLTRILPVLAAGALVLAGCSSDGDTPAATPTSAGGASVSLVKEGVLTVCTNPPFAPFEFEEDGQIVGLDMDITGEVAKDLGVTQTVLNIGFDAMASGAALNNGQCDIVATGLSITDERKANLDFSEPYFDADLGILVKKDSGIASETDLAGKRIGVQISTDAETWVNERELGGVQFADLGLQIQSLNAGQVDAVMNDYAVLGSYVADGYELLAPVSTGSTYGFGVKKGNTALLEKINGTLERIKGDGTWAKIYTARIGVAPSED</sequence>
<gene>
    <name evidence="4" type="ORF">IGS67_08780</name>
</gene>
<name>A0ABR9DT40_9MICO</name>
<organism evidence="4 5">
    <name type="scientific">Flavimobilis rhizosphaerae</name>
    <dbReference type="NCBI Taxonomy" id="2775421"/>
    <lineage>
        <taxon>Bacteria</taxon>
        <taxon>Bacillati</taxon>
        <taxon>Actinomycetota</taxon>
        <taxon>Actinomycetes</taxon>
        <taxon>Micrococcales</taxon>
        <taxon>Jonesiaceae</taxon>
        <taxon>Flavimobilis</taxon>
    </lineage>
</organism>
<feature type="chain" id="PRO_5047288585" evidence="2">
    <location>
        <begin position="21"/>
        <end position="267"/>
    </location>
</feature>
<feature type="domain" description="Solute-binding protein family 3/N-terminal" evidence="3">
    <location>
        <begin position="48"/>
        <end position="263"/>
    </location>
</feature>
<dbReference type="PROSITE" id="PS51257">
    <property type="entry name" value="PROKAR_LIPOPROTEIN"/>
    <property type="match status" value="1"/>
</dbReference>
<feature type="signal peptide" evidence="2">
    <location>
        <begin position="1"/>
        <end position="20"/>
    </location>
</feature>
<reference evidence="4 5" key="1">
    <citation type="submission" date="2020-09" db="EMBL/GenBank/DDBJ databases">
        <title>Flavimobilis rhizosphaerae sp. nov., isolated from rhizosphere soil of Spartina alterniflora.</title>
        <authorList>
            <person name="Hanqin C."/>
        </authorList>
    </citation>
    <scope>NUCLEOTIDE SEQUENCE [LARGE SCALE GENOMIC DNA]</scope>
    <source>
        <strain evidence="4 5">GY 10621</strain>
    </source>
</reference>
<dbReference type="RefSeq" id="WP_192279790.1">
    <property type="nucleotide sequence ID" value="NZ_JACZDF010000004.1"/>
</dbReference>
<dbReference type="SUPFAM" id="SSF53850">
    <property type="entry name" value="Periplasmic binding protein-like II"/>
    <property type="match status" value="1"/>
</dbReference>
<protein>
    <submittedName>
        <fullName evidence="4">Transporter substrate-binding domain-containing protein</fullName>
    </submittedName>
</protein>
<dbReference type="Gene3D" id="3.40.190.10">
    <property type="entry name" value="Periplasmic binding protein-like II"/>
    <property type="match status" value="2"/>
</dbReference>
<dbReference type="PANTHER" id="PTHR35936">
    <property type="entry name" value="MEMBRANE-BOUND LYTIC MUREIN TRANSGLYCOSYLASE F"/>
    <property type="match status" value="1"/>
</dbReference>
<dbReference type="InterPro" id="IPR001638">
    <property type="entry name" value="Solute-binding_3/MltF_N"/>
</dbReference>
<dbReference type="EMBL" id="JACZDF010000004">
    <property type="protein sequence ID" value="MBD9699581.1"/>
    <property type="molecule type" value="Genomic_DNA"/>
</dbReference>
<evidence type="ECO:0000313" key="4">
    <source>
        <dbReference type="EMBL" id="MBD9699581.1"/>
    </source>
</evidence>
<dbReference type="SMART" id="SM00062">
    <property type="entry name" value="PBPb"/>
    <property type="match status" value="1"/>
</dbReference>
<dbReference type="Proteomes" id="UP000642107">
    <property type="component" value="Unassembled WGS sequence"/>
</dbReference>
<evidence type="ECO:0000256" key="2">
    <source>
        <dbReference type="SAM" id="SignalP"/>
    </source>
</evidence>
<dbReference type="PANTHER" id="PTHR35936:SF17">
    <property type="entry name" value="ARGININE-BINDING EXTRACELLULAR PROTEIN ARTP"/>
    <property type="match status" value="1"/>
</dbReference>
<evidence type="ECO:0000256" key="1">
    <source>
        <dbReference type="ARBA" id="ARBA00022729"/>
    </source>
</evidence>
<accession>A0ABR9DT40</accession>
<dbReference type="Pfam" id="PF00497">
    <property type="entry name" value="SBP_bac_3"/>
    <property type="match status" value="1"/>
</dbReference>
<keyword evidence="5" id="KW-1185">Reference proteome</keyword>